<dbReference type="AlphaFoldDB" id="A0A2U1V2X6"/>
<dbReference type="InterPro" id="IPR002371">
    <property type="entry name" value="FlgK"/>
</dbReference>
<dbReference type="GO" id="GO:0009424">
    <property type="term" value="C:bacterial-type flagellum hook"/>
    <property type="evidence" value="ECO:0007669"/>
    <property type="project" value="InterPro"/>
</dbReference>
<comment type="subcellular location">
    <subcellularLocation>
        <location evidence="1">Bacterial flagellum</location>
    </subcellularLocation>
    <subcellularLocation>
        <location evidence="2">Secreted</location>
    </subcellularLocation>
</comment>
<evidence type="ECO:0000259" key="7">
    <source>
        <dbReference type="Pfam" id="PF06429"/>
    </source>
</evidence>
<evidence type="ECO:0000256" key="1">
    <source>
        <dbReference type="ARBA" id="ARBA00004365"/>
    </source>
</evidence>
<evidence type="ECO:0000256" key="5">
    <source>
        <dbReference type="ARBA" id="ARBA00022525"/>
    </source>
</evidence>
<gene>
    <name evidence="9" type="ORF">CR165_13275</name>
</gene>
<organism evidence="9 10">
    <name type="scientific">Teichococcus aestuarii</name>
    <dbReference type="NCBI Taxonomy" id="568898"/>
    <lineage>
        <taxon>Bacteria</taxon>
        <taxon>Pseudomonadati</taxon>
        <taxon>Pseudomonadota</taxon>
        <taxon>Alphaproteobacteria</taxon>
        <taxon>Acetobacterales</taxon>
        <taxon>Roseomonadaceae</taxon>
        <taxon>Roseomonas</taxon>
    </lineage>
</organism>
<accession>A0A2U1V2X6</accession>
<dbReference type="Pfam" id="PF22638">
    <property type="entry name" value="FlgK_D1"/>
    <property type="match status" value="1"/>
</dbReference>
<evidence type="ECO:0000259" key="8">
    <source>
        <dbReference type="Pfam" id="PF22638"/>
    </source>
</evidence>
<evidence type="ECO:0000256" key="2">
    <source>
        <dbReference type="ARBA" id="ARBA00004613"/>
    </source>
</evidence>
<evidence type="ECO:0000313" key="10">
    <source>
        <dbReference type="Proteomes" id="UP000245048"/>
    </source>
</evidence>
<dbReference type="InterPro" id="IPR053927">
    <property type="entry name" value="FlgK_helical"/>
</dbReference>
<evidence type="ECO:0000256" key="6">
    <source>
        <dbReference type="ARBA" id="ARBA00023143"/>
    </source>
</evidence>
<feature type="domain" description="Flagellar basal-body/hook protein C-terminal" evidence="7">
    <location>
        <begin position="465"/>
        <end position="500"/>
    </location>
</feature>
<dbReference type="InterPro" id="IPR010930">
    <property type="entry name" value="Flg_bb/hook_C_dom"/>
</dbReference>
<dbReference type="Proteomes" id="UP000245048">
    <property type="component" value="Unassembled WGS sequence"/>
</dbReference>
<feature type="domain" description="Flagellar hook-associated protein FlgK helical" evidence="8">
    <location>
        <begin position="92"/>
        <end position="312"/>
    </location>
</feature>
<dbReference type="GO" id="GO:0005198">
    <property type="term" value="F:structural molecule activity"/>
    <property type="evidence" value="ECO:0007669"/>
    <property type="project" value="InterPro"/>
</dbReference>
<proteinExistence type="inferred from homology"/>
<dbReference type="SUPFAM" id="SSF64518">
    <property type="entry name" value="Phase 1 flagellin"/>
    <property type="match status" value="1"/>
</dbReference>
<comment type="caution">
    <text evidence="9">The sequence shown here is derived from an EMBL/GenBank/DDBJ whole genome shotgun (WGS) entry which is preliminary data.</text>
</comment>
<keyword evidence="5" id="KW-0964">Secreted</keyword>
<comment type="similarity">
    <text evidence="3">Belongs to the flagella basal body rod proteins family.</text>
</comment>
<dbReference type="GO" id="GO:0044780">
    <property type="term" value="P:bacterial-type flagellum assembly"/>
    <property type="evidence" value="ECO:0007669"/>
    <property type="project" value="InterPro"/>
</dbReference>
<dbReference type="Pfam" id="PF06429">
    <property type="entry name" value="Flg_bbr_C"/>
    <property type="match status" value="1"/>
</dbReference>
<evidence type="ECO:0000313" key="9">
    <source>
        <dbReference type="EMBL" id="PWC28260.1"/>
    </source>
</evidence>
<keyword evidence="10" id="KW-1185">Reference proteome</keyword>
<dbReference type="GO" id="GO:0005576">
    <property type="term" value="C:extracellular region"/>
    <property type="evidence" value="ECO:0007669"/>
    <property type="project" value="UniProtKB-SubCell"/>
</dbReference>
<dbReference type="PANTHER" id="PTHR30033:SF2">
    <property type="entry name" value="FLAGELLAR HOOK PROTEIN"/>
    <property type="match status" value="1"/>
</dbReference>
<name>A0A2U1V2X6_9PROT</name>
<dbReference type="EMBL" id="PDOA01000008">
    <property type="protein sequence ID" value="PWC28260.1"/>
    <property type="molecule type" value="Genomic_DNA"/>
</dbReference>
<evidence type="ECO:0000256" key="4">
    <source>
        <dbReference type="ARBA" id="ARBA00016244"/>
    </source>
</evidence>
<evidence type="ECO:0000256" key="3">
    <source>
        <dbReference type="ARBA" id="ARBA00009677"/>
    </source>
</evidence>
<reference evidence="10" key="1">
    <citation type="submission" date="2017-10" db="EMBL/GenBank/DDBJ databases">
        <authorList>
            <person name="Toshchakov S.V."/>
            <person name="Goeva M.A."/>
        </authorList>
    </citation>
    <scope>NUCLEOTIDE SEQUENCE [LARGE SCALE GENOMIC DNA]</scope>
    <source>
        <strain evidence="10">JR1/69-1-13</strain>
    </source>
</reference>
<keyword evidence="6" id="KW-0975">Bacterial flagellum</keyword>
<sequence>MRGMSLDSALLTASSGLRLTSRQLGTAAQNVAGAGVAGYTRKQVEGQSLLTGGVRALDPRRDIDPALRLEARRAAAEEAAAGLRSDTLGALSRLLGDPADGTSPAGLIGALRDSFASLAASPADSTAQSATLESARVLAGRMNALGGALDRARQGVQDGLRADVGSANTLLQDIARLDILVRNETAAGRGAAALQDQRDAAVASLSTLVGVTPLAAENGGVTLMLPGGHTLPLDPKASPFALADATVTAGSYHGAPAGTLPGLTLNGMNLADGAALGGRIGEGFTLRDETLPRMQAELDMTAATLAHRLEEQGLRLFTEPGGGAPPDPTAAGAGPAIAGFAGRMAVNPAIAANPALLRDGTPDSGGFPPNPAGGPSGYTALLNRVGDYAFGLESAAGMPHAAIAGNNLGPGGTLATGTGGAQRIGDYAAATLGRQSAEADAASAAAAQSGAVRAQFDAMVQAREGVDVDAEMAAMVQLQNAYAANARVMSVVQSMWDALLATVR</sequence>
<protein>
    <recommendedName>
        <fullName evidence="4">Flagellar hook-associated protein 1</fullName>
    </recommendedName>
</protein>
<dbReference type="PANTHER" id="PTHR30033">
    <property type="entry name" value="FLAGELLAR HOOK-ASSOCIATED PROTEIN 1"/>
    <property type="match status" value="1"/>
</dbReference>